<accession>A0AAV0ZAP2</accession>
<proteinExistence type="predicted"/>
<gene>
    <name evidence="1" type="ORF">VFH_I068520</name>
</gene>
<organism evidence="1 2">
    <name type="scientific">Vicia faba</name>
    <name type="common">Broad bean</name>
    <name type="synonym">Faba vulgaris</name>
    <dbReference type="NCBI Taxonomy" id="3906"/>
    <lineage>
        <taxon>Eukaryota</taxon>
        <taxon>Viridiplantae</taxon>
        <taxon>Streptophyta</taxon>
        <taxon>Embryophyta</taxon>
        <taxon>Tracheophyta</taxon>
        <taxon>Spermatophyta</taxon>
        <taxon>Magnoliopsida</taxon>
        <taxon>eudicotyledons</taxon>
        <taxon>Gunneridae</taxon>
        <taxon>Pentapetalae</taxon>
        <taxon>rosids</taxon>
        <taxon>fabids</taxon>
        <taxon>Fabales</taxon>
        <taxon>Fabaceae</taxon>
        <taxon>Papilionoideae</taxon>
        <taxon>50 kb inversion clade</taxon>
        <taxon>NPAAA clade</taxon>
        <taxon>Hologalegina</taxon>
        <taxon>IRL clade</taxon>
        <taxon>Fabeae</taxon>
        <taxon>Vicia</taxon>
    </lineage>
</organism>
<evidence type="ECO:0000313" key="1">
    <source>
        <dbReference type="EMBL" id="CAI8592982.1"/>
    </source>
</evidence>
<evidence type="ECO:0000313" key="2">
    <source>
        <dbReference type="Proteomes" id="UP001157006"/>
    </source>
</evidence>
<keyword evidence="2" id="KW-1185">Reference proteome</keyword>
<protein>
    <submittedName>
        <fullName evidence="1">Uncharacterized protein</fullName>
    </submittedName>
</protein>
<dbReference type="AlphaFoldDB" id="A0AAV0ZAP2"/>
<dbReference type="EMBL" id="OX451735">
    <property type="protein sequence ID" value="CAI8592982.1"/>
    <property type="molecule type" value="Genomic_DNA"/>
</dbReference>
<dbReference type="Proteomes" id="UP001157006">
    <property type="component" value="Chromosome 1S"/>
</dbReference>
<name>A0AAV0ZAP2_VICFA</name>
<reference evidence="1 2" key="1">
    <citation type="submission" date="2023-01" db="EMBL/GenBank/DDBJ databases">
        <authorList>
            <person name="Kreplak J."/>
        </authorList>
    </citation>
    <scope>NUCLEOTIDE SEQUENCE [LARGE SCALE GENOMIC DNA]</scope>
</reference>
<sequence length="103" mass="10937">MGYDPSATRGDSPWFCNKETQSVLSVNCAEQGLNKLVFLKWAKYFLISSYLVSLLSYTGKVDLVMNVVERPSGGFSAGGGISSGITSGPLRGLIGSHTAACRL</sequence>